<reference evidence="8 9" key="1">
    <citation type="journal article" date="2013" name="Genome Announc.">
        <title>Genome Sequence of the Obligate Gammaproteobacterial Methanotroph Methylomicrobium album Strain BG8.</title>
        <authorList>
            <person name="Kits K.D."/>
            <person name="Kalyuzhnaya M.G."/>
            <person name="Klotz M.G."/>
            <person name="Jetten M.S."/>
            <person name="Op den Camp H.J."/>
            <person name="Vuilleumier S."/>
            <person name="Bringel F."/>
            <person name="Dispirito A.A."/>
            <person name="Murrell J.C."/>
            <person name="Bruce D."/>
            <person name="Cheng J.F."/>
            <person name="Copeland A."/>
            <person name="Goodwin L."/>
            <person name="Hauser L."/>
            <person name="Lajus A."/>
            <person name="Land M.L."/>
            <person name="Lapidus A."/>
            <person name="Lucas S."/>
            <person name="Medigue C."/>
            <person name="Pitluck S."/>
            <person name="Woyke T."/>
            <person name="Zeytun A."/>
            <person name="Stein L.Y."/>
        </authorList>
    </citation>
    <scope>NUCLEOTIDE SEQUENCE [LARGE SCALE GENOMIC DNA]</scope>
    <source>
        <strain evidence="8 9">BG8</strain>
    </source>
</reference>
<dbReference type="STRING" id="686340.Metal_1510"/>
<dbReference type="GO" id="GO:0008137">
    <property type="term" value="F:NADH dehydrogenase (ubiquinone) activity"/>
    <property type="evidence" value="ECO:0007669"/>
    <property type="project" value="InterPro"/>
</dbReference>
<evidence type="ECO:0000256" key="1">
    <source>
        <dbReference type="ARBA" id="ARBA00004127"/>
    </source>
</evidence>
<evidence type="ECO:0000256" key="5">
    <source>
        <dbReference type="HAMAP-Rule" id="MF_00445"/>
    </source>
</evidence>
<organism evidence="8 9">
    <name type="scientific">Methylomicrobium album BG8</name>
    <dbReference type="NCBI Taxonomy" id="686340"/>
    <lineage>
        <taxon>Bacteria</taxon>
        <taxon>Pseudomonadati</taxon>
        <taxon>Pseudomonadota</taxon>
        <taxon>Gammaproteobacteria</taxon>
        <taxon>Methylococcales</taxon>
        <taxon>Methylococcaceae</taxon>
        <taxon>Methylomicrobium</taxon>
    </lineage>
</organism>
<comment type="function">
    <text evidence="5">NDH-1 shuttles electrons from NADH, via FMN and iron-sulfur (Fe-S) centers, to quinones in the respiratory chain. The immediate electron acceptor for the enzyme in this species is believed to be ubiquinone. Couples the redox reaction to proton translocation (for every two electrons transferred, four hydrogen ions are translocated across the cytoplasmic membrane), and thus conserves the redox energy in a proton gradient.</text>
</comment>
<dbReference type="eggNOG" id="COG1007">
    <property type="taxonomic scope" value="Bacteria"/>
</dbReference>
<keyword evidence="5" id="KW-0813">Transport</keyword>
<feature type="transmembrane region" description="Helical" evidence="5">
    <location>
        <begin position="449"/>
        <end position="467"/>
    </location>
</feature>
<feature type="transmembrane region" description="Helical" evidence="5">
    <location>
        <begin position="236"/>
        <end position="257"/>
    </location>
</feature>
<comment type="catalytic activity">
    <reaction evidence="5">
        <text>a quinone + NADH + 5 H(+)(in) = a quinol + NAD(+) + 4 H(+)(out)</text>
        <dbReference type="Rhea" id="RHEA:57888"/>
        <dbReference type="ChEBI" id="CHEBI:15378"/>
        <dbReference type="ChEBI" id="CHEBI:24646"/>
        <dbReference type="ChEBI" id="CHEBI:57540"/>
        <dbReference type="ChEBI" id="CHEBI:57945"/>
        <dbReference type="ChEBI" id="CHEBI:132124"/>
    </reaction>
</comment>
<keyword evidence="4 5" id="KW-0472">Membrane</keyword>
<evidence type="ECO:0000256" key="3">
    <source>
        <dbReference type="ARBA" id="ARBA00022989"/>
    </source>
</evidence>
<dbReference type="Proteomes" id="UP000005090">
    <property type="component" value="Chromosome"/>
</dbReference>
<comment type="similarity">
    <text evidence="5">Belongs to the complex I subunit 2 family.</text>
</comment>
<keyword evidence="9" id="KW-1185">Reference proteome</keyword>
<feature type="transmembrane region" description="Helical" evidence="5">
    <location>
        <begin position="408"/>
        <end position="428"/>
    </location>
</feature>
<dbReference type="Pfam" id="PF00361">
    <property type="entry name" value="Proton_antipo_M"/>
    <property type="match status" value="1"/>
</dbReference>
<keyword evidence="5" id="KW-1278">Translocase</keyword>
<dbReference type="InterPro" id="IPR010096">
    <property type="entry name" value="NADH-Q_OxRdtase_suN/2"/>
</dbReference>
<dbReference type="HOGENOM" id="CLU_007100_1_5_6"/>
<protein>
    <recommendedName>
        <fullName evidence="5">NADH-quinone oxidoreductase subunit N</fullName>
        <ecNumber evidence="5">7.1.1.-</ecNumber>
    </recommendedName>
    <alternativeName>
        <fullName evidence="5">NADH dehydrogenase I subunit N</fullName>
    </alternativeName>
    <alternativeName>
        <fullName evidence="5">NDH-1 subunit N</fullName>
    </alternativeName>
</protein>
<dbReference type="RefSeq" id="WP_005371043.1">
    <property type="nucleotide sequence ID" value="NZ_CM001475.1"/>
</dbReference>
<feature type="transmembrane region" description="Helical" evidence="5">
    <location>
        <begin position="295"/>
        <end position="314"/>
    </location>
</feature>
<dbReference type="GO" id="GO:0042773">
    <property type="term" value="P:ATP synthesis coupled electron transport"/>
    <property type="evidence" value="ECO:0007669"/>
    <property type="project" value="InterPro"/>
</dbReference>
<feature type="transmembrane region" description="Helical" evidence="5">
    <location>
        <begin position="6"/>
        <end position="26"/>
    </location>
</feature>
<feature type="transmembrane region" description="Helical" evidence="5">
    <location>
        <begin position="369"/>
        <end position="396"/>
    </location>
</feature>
<dbReference type="PRINTS" id="PR01434">
    <property type="entry name" value="NADHDHGNASE5"/>
</dbReference>
<evidence type="ECO:0000256" key="6">
    <source>
        <dbReference type="RuleBase" id="RU000320"/>
    </source>
</evidence>
<accession>H8GKX1</accession>
<dbReference type="EC" id="7.1.1.-" evidence="5"/>
<feature type="transmembrane region" description="Helical" evidence="5">
    <location>
        <begin position="326"/>
        <end position="348"/>
    </location>
</feature>
<keyword evidence="5" id="KW-0830">Ubiquinone</keyword>
<dbReference type="NCBIfam" id="TIGR01770">
    <property type="entry name" value="NDH_I_N"/>
    <property type="match status" value="1"/>
</dbReference>
<dbReference type="GO" id="GO:0050136">
    <property type="term" value="F:NADH dehydrogenase (quinone) (non-electrogenic) activity"/>
    <property type="evidence" value="ECO:0007669"/>
    <property type="project" value="UniProtKB-UniRule"/>
</dbReference>
<comment type="subunit">
    <text evidence="5">NDH-1 is composed of 14 different subunits. Subunits NuoA, H, J, K, L, M, N constitute the membrane sector of the complex.</text>
</comment>
<feature type="transmembrane region" description="Helical" evidence="5">
    <location>
        <begin position="157"/>
        <end position="177"/>
    </location>
</feature>
<feature type="transmembrane region" description="Helical" evidence="5">
    <location>
        <begin position="269"/>
        <end position="288"/>
    </location>
</feature>
<feature type="domain" description="NADH:quinone oxidoreductase/Mrp antiporter transmembrane" evidence="7">
    <location>
        <begin position="120"/>
        <end position="418"/>
    </location>
</feature>
<dbReference type="PANTHER" id="PTHR22773">
    <property type="entry name" value="NADH DEHYDROGENASE"/>
    <property type="match status" value="1"/>
</dbReference>
<evidence type="ECO:0000313" key="9">
    <source>
        <dbReference type="Proteomes" id="UP000005090"/>
    </source>
</evidence>
<dbReference type="GO" id="GO:0005886">
    <property type="term" value="C:plasma membrane"/>
    <property type="evidence" value="ECO:0007669"/>
    <property type="project" value="UniProtKB-SubCell"/>
</dbReference>
<feature type="transmembrane region" description="Helical" evidence="5">
    <location>
        <begin position="197"/>
        <end position="224"/>
    </location>
</feature>
<evidence type="ECO:0000313" key="8">
    <source>
        <dbReference type="EMBL" id="EIC29293.1"/>
    </source>
</evidence>
<dbReference type="GO" id="GO:0048038">
    <property type="term" value="F:quinone binding"/>
    <property type="evidence" value="ECO:0007669"/>
    <property type="project" value="UniProtKB-KW"/>
</dbReference>
<sequence length="485" mass="51487">MKLGSLIALAPFLAMTVTAVAAMLAIAVKRNLALINGIAGAGIVISLLLLAPARQQAPAQVTPLLRIDDYALFFIALLLCAGLAVLGLCHDYFKERGGENEELPLLLVTALLGGSVLAASSHFAAFFLGLEILSISLFTLIGYPVNQLRPLEAAIKYLILSGVSSAFLLMGIAFLYAQSGELSFNGMSRFILSQPAMNTVVLSGIVLIVAGLGFKLSLVPFHLWTPDVYEGAPAPVTAFIATVSKGAVFALLLRLFAETGSYAYAPLQPVLGFIAVLSILGGNLLALLQKNVKRLLAYSSIAHMGYLLVAFIAGARIAKPLVVESVGFYLVAYFITTIGAFGVVSVLSSADQEAGDMAVYRGLFWRRPWLAGTFTLMLLSLAGIPLTAGFIGKFYIFASGADGKLWGLLAAVIVGSGLGLFYYLRIIVTMSTEEDEGKETELRTMPGEQLSALTLAVLSLLLVWFGILPESLIHSIRAVADIFGK</sequence>
<dbReference type="EMBL" id="CM001475">
    <property type="protein sequence ID" value="EIC29293.1"/>
    <property type="molecule type" value="Genomic_DNA"/>
</dbReference>
<feature type="transmembrane region" description="Helical" evidence="5">
    <location>
        <begin position="125"/>
        <end position="145"/>
    </location>
</feature>
<dbReference type="AlphaFoldDB" id="H8GKX1"/>
<evidence type="ECO:0000256" key="2">
    <source>
        <dbReference type="ARBA" id="ARBA00022692"/>
    </source>
</evidence>
<dbReference type="InterPro" id="IPR001750">
    <property type="entry name" value="ND/Mrp_TM"/>
</dbReference>
<comment type="subcellular location">
    <subcellularLocation>
        <location evidence="5">Cell membrane</location>
        <topology evidence="5">Multi-pass membrane protein</topology>
    </subcellularLocation>
    <subcellularLocation>
        <location evidence="1">Endomembrane system</location>
        <topology evidence="1">Multi-pass membrane protein</topology>
    </subcellularLocation>
    <subcellularLocation>
        <location evidence="6">Membrane</location>
        <topology evidence="6">Multi-pass membrane protein</topology>
    </subcellularLocation>
</comment>
<proteinExistence type="inferred from homology"/>
<keyword evidence="5" id="KW-0520">NAD</keyword>
<keyword evidence="2 5" id="KW-0812">Transmembrane</keyword>
<evidence type="ECO:0000256" key="4">
    <source>
        <dbReference type="ARBA" id="ARBA00023136"/>
    </source>
</evidence>
<dbReference type="GO" id="GO:0012505">
    <property type="term" value="C:endomembrane system"/>
    <property type="evidence" value="ECO:0007669"/>
    <property type="project" value="UniProtKB-SubCell"/>
</dbReference>
<gene>
    <name evidence="5" type="primary">nuoN</name>
    <name evidence="8" type="ORF">Metal_1510</name>
</gene>
<keyword evidence="3 5" id="KW-1133">Transmembrane helix</keyword>
<feature type="transmembrane region" description="Helical" evidence="5">
    <location>
        <begin position="33"/>
        <end position="51"/>
    </location>
</feature>
<feature type="transmembrane region" description="Helical" evidence="5">
    <location>
        <begin position="71"/>
        <end position="90"/>
    </location>
</feature>
<name>H8GKX1_METAL</name>
<evidence type="ECO:0000259" key="7">
    <source>
        <dbReference type="Pfam" id="PF00361"/>
    </source>
</evidence>
<keyword evidence="5" id="KW-0874">Quinone</keyword>
<dbReference type="HAMAP" id="MF_00445">
    <property type="entry name" value="NDH1_NuoN_1"/>
    <property type="match status" value="1"/>
</dbReference>
<keyword evidence="5" id="KW-1003">Cell membrane</keyword>
<feature type="transmembrane region" description="Helical" evidence="5">
    <location>
        <begin position="102"/>
        <end position="119"/>
    </location>
</feature>